<evidence type="ECO:0000313" key="2">
    <source>
        <dbReference type="EMBL" id="CAD8244176.1"/>
    </source>
</evidence>
<reference evidence="2" key="1">
    <citation type="submission" date="2021-01" db="EMBL/GenBank/DDBJ databases">
        <authorList>
            <person name="Corre E."/>
            <person name="Pelletier E."/>
            <person name="Niang G."/>
            <person name="Scheremetjew M."/>
            <person name="Finn R."/>
            <person name="Kale V."/>
            <person name="Holt S."/>
            <person name="Cochrane G."/>
            <person name="Meng A."/>
            <person name="Brown T."/>
            <person name="Cohen L."/>
        </authorList>
    </citation>
    <scope>NUCLEOTIDE SEQUENCE</scope>
    <source>
        <strain evidence="2">RCC1614</strain>
    </source>
</reference>
<dbReference type="EMBL" id="HBDY01011994">
    <property type="protein sequence ID" value="CAD8244176.1"/>
    <property type="molecule type" value="Transcribed_RNA"/>
</dbReference>
<name>A0A7R9TU86_MICPS</name>
<dbReference type="AlphaFoldDB" id="A0A7R9TU86"/>
<organism evidence="2">
    <name type="scientific">Micromonas pusilla</name>
    <name type="common">Picoplanktonic green alga</name>
    <name type="synonym">Chromulina pusilla</name>
    <dbReference type="NCBI Taxonomy" id="38833"/>
    <lineage>
        <taxon>Eukaryota</taxon>
        <taxon>Viridiplantae</taxon>
        <taxon>Chlorophyta</taxon>
        <taxon>Mamiellophyceae</taxon>
        <taxon>Mamiellales</taxon>
        <taxon>Mamiellaceae</taxon>
        <taxon>Micromonas</taxon>
    </lineage>
</organism>
<dbReference type="SUPFAM" id="SSF69118">
    <property type="entry name" value="AhpD-like"/>
    <property type="match status" value="1"/>
</dbReference>
<evidence type="ECO:0008006" key="3">
    <source>
        <dbReference type="Google" id="ProtNLM"/>
    </source>
</evidence>
<keyword evidence="1" id="KW-0472">Membrane</keyword>
<feature type="transmembrane region" description="Helical" evidence="1">
    <location>
        <begin position="160"/>
        <end position="181"/>
    </location>
</feature>
<protein>
    <recommendedName>
        <fullName evidence="3">Carboxymuconolactone decarboxylase-like domain-containing protein</fullName>
    </recommendedName>
</protein>
<keyword evidence="1" id="KW-0812">Transmembrane</keyword>
<sequence length="242" mass="25735">MPSRVTPRWYPNACLADHVTIASHLPRIMGAYVGPNAIEAATNEKIMLTVNGVNDCEYCTGLHGELGRMAGAEDAVDAKAQACVTYAKIFAQHDGRGAVVEAAKADLVAAVGAGVAESAQALCWFILWGSVSGHCLNAFWKGRLIFDPQPHSNPIFEVLFAAYYTPLYALVVITTQILKVFPAKGKKVVNAAVGAVLTVVAGTWIVPLGLFGALTRPLRGRVKGASTTRDVECGGKKKKKKN</sequence>
<accession>A0A7R9TU86</accession>
<keyword evidence="1" id="KW-1133">Transmembrane helix</keyword>
<dbReference type="Gene3D" id="1.20.1290.10">
    <property type="entry name" value="AhpD-like"/>
    <property type="match status" value="1"/>
</dbReference>
<evidence type="ECO:0000256" key="1">
    <source>
        <dbReference type="SAM" id="Phobius"/>
    </source>
</evidence>
<dbReference type="InterPro" id="IPR029032">
    <property type="entry name" value="AhpD-like"/>
</dbReference>
<feature type="transmembrane region" description="Helical" evidence="1">
    <location>
        <begin position="188"/>
        <end position="214"/>
    </location>
</feature>
<gene>
    <name evidence="2" type="ORF">MPUS1402_LOCUS9100</name>
</gene>
<proteinExistence type="predicted"/>